<dbReference type="Pfam" id="PF02302">
    <property type="entry name" value="PTS_IIB"/>
    <property type="match status" value="1"/>
</dbReference>
<name>A0A1M4SIR6_9CLOT</name>
<dbReference type="InterPro" id="IPR036095">
    <property type="entry name" value="PTS_EIIB-like_sf"/>
</dbReference>
<dbReference type="PROSITE" id="PS51099">
    <property type="entry name" value="PTS_EIIB_TYPE_2"/>
    <property type="match status" value="1"/>
</dbReference>
<dbReference type="Proteomes" id="UP000184035">
    <property type="component" value="Unassembled WGS sequence"/>
</dbReference>
<dbReference type="CDD" id="cd05563">
    <property type="entry name" value="PTS_IIB_ascorbate"/>
    <property type="match status" value="1"/>
</dbReference>
<organism evidence="3 4">
    <name type="scientific">Clostridium fallax</name>
    <dbReference type="NCBI Taxonomy" id="1533"/>
    <lineage>
        <taxon>Bacteria</taxon>
        <taxon>Bacillati</taxon>
        <taxon>Bacillota</taxon>
        <taxon>Clostridia</taxon>
        <taxon>Eubacteriales</taxon>
        <taxon>Clostridiaceae</taxon>
        <taxon>Clostridium</taxon>
    </lineage>
</organism>
<evidence type="ECO:0000313" key="3">
    <source>
        <dbReference type="EMBL" id="SHE32101.1"/>
    </source>
</evidence>
<gene>
    <name evidence="3" type="ORF">SAMN05443638_10145</name>
</gene>
<dbReference type="RefSeq" id="WP_072892219.1">
    <property type="nucleotide sequence ID" value="NZ_FQVM01000001.1"/>
</dbReference>
<feature type="domain" description="PTS EIIB type-2" evidence="2">
    <location>
        <begin position="1"/>
        <end position="92"/>
    </location>
</feature>
<keyword evidence="4" id="KW-1185">Reference proteome</keyword>
<dbReference type="InterPro" id="IPR003501">
    <property type="entry name" value="PTS_EIIB_2/3"/>
</dbReference>
<evidence type="ECO:0000313" key="4">
    <source>
        <dbReference type="Proteomes" id="UP000184035"/>
    </source>
</evidence>
<proteinExistence type="predicted"/>
<dbReference type="OrthoDB" id="6603449at2"/>
<dbReference type="SUPFAM" id="SSF52794">
    <property type="entry name" value="PTS system IIB component-like"/>
    <property type="match status" value="1"/>
</dbReference>
<dbReference type="EMBL" id="FQVM01000001">
    <property type="protein sequence ID" value="SHE32101.1"/>
    <property type="molecule type" value="Genomic_DNA"/>
</dbReference>
<dbReference type="Gene3D" id="3.40.50.2300">
    <property type="match status" value="1"/>
</dbReference>
<dbReference type="GO" id="GO:0008982">
    <property type="term" value="F:protein-N(PI)-phosphohistidine-sugar phosphotransferase activity"/>
    <property type="evidence" value="ECO:0007669"/>
    <property type="project" value="InterPro"/>
</dbReference>
<dbReference type="AlphaFoldDB" id="A0A1M4SIR6"/>
<dbReference type="STRING" id="1533.SAMN05443638_10145"/>
<dbReference type="InterPro" id="IPR013011">
    <property type="entry name" value="PTS_EIIB_2"/>
</dbReference>
<accession>A0A1M4SIR6</accession>
<sequence>MKILACCGNGLAGSFIIQRNVETALKELGIKDVDVEVSDLASAKKTDADIYVGGRDVAAELMMDPKKVISLNNIIDMIEIRTKLLETLNELGYHK</sequence>
<protein>
    <submittedName>
        <fullName evidence="3">PTS system, ascorbate-specific IIB component</fullName>
    </submittedName>
</protein>
<dbReference type="GO" id="GO:0009401">
    <property type="term" value="P:phosphoenolpyruvate-dependent sugar phosphotransferase system"/>
    <property type="evidence" value="ECO:0007669"/>
    <property type="project" value="InterPro"/>
</dbReference>
<keyword evidence="1" id="KW-0808">Transferase</keyword>
<evidence type="ECO:0000256" key="1">
    <source>
        <dbReference type="ARBA" id="ARBA00022679"/>
    </source>
</evidence>
<reference evidence="3 4" key="1">
    <citation type="submission" date="2016-11" db="EMBL/GenBank/DDBJ databases">
        <authorList>
            <person name="Jaros S."/>
            <person name="Januszkiewicz K."/>
            <person name="Wedrychowicz H."/>
        </authorList>
    </citation>
    <scope>NUCLEOTIDE SEQUENCE [LARGE SCALE GENOMIC DNA]</scope>
    <source>
        <strain evidence="3 4">DSM 2631</strain>
    </source>
</reference>
<evidence type="ECO:0000259" key="2">
    <source>
        <dbReference type="PROSITE" id="PS51099"/>
    </source>
</evidence>